<name>A0A395M2C3_9BACT</name>
<gene>
    <name evidence="3" type="ORF">D0433_03320</name>
</gene>
<dbReference type="SMART" id="SM00740">
    <property type="entry name" value="PASTA"/>
    <property type="match status" value="1"/>
</dbReference>
<sequence length="136" mass="14637">MGKVEEVTTTKKEEDGVILSQSIAPGTNVGVETVVSFKVGRLPLQDGKLQGVLPDVLQKTLSEAEAMIVTAGFTIGRVQYRYSTSLVPNTVIAQSPKQGELAPLGKPVDLVVSTNDKEKEKEQPWTEVEDDTVSVP</sequence>
<dbReference type="PROSITE" id="PS51178">
    <property type="entry name" value="PASTA"/>
    <property type="match status" value="1"/>
</dbReference>
<protein>
    <submittedName>
        <fullName evidence="3">PASTA domain-containing protein</fullName>
    </submittedName>
</protein>
<evidence type="ECO:0000313" key="4">
    <source>
        <dbReference type="Proteomes" id="UP000266389"/>
    </source>
</evidence>
<accession>A0A395M2C3</accession>
<reference evidence="3 4" key="1">
    <citation type="journal article" date="2011" name="ISME J.">
        <title>Community ecology of hot spring cyanobacterial mats: predominant populations and their functional potential.</title>
        <authorList>
            <person name="Klatt C.G."/>
            <person name="Wood J.M."/>
            <person name="Rusch D.B."/>
            <person name="Bateson M.M."/>
            <person name="Hamamura N."/>
            <person name="Heidelberg J.F."/>
            <person name="Grossman A.R."/>
            <person name="Bhaya D."/>
            <person name="Cohan F.M."/>
            <person name="Kuhl M."/>
            <person name="Bryant D.A."/>
            <person name="Ward D.M."/>
        </authorList>
    </citation>
    <scope>NUCLEOTIDE SEQUENCE [LARGE SCALE GENOMIC DNA]</scope>
    <source>
        <strain evidence="3">OS</strain>
    </source>
</reference>
<evidence type="ECO:0000259" key="2">
    <source>
        <dbReference type="PROSITE" id="PS51178"/>
    </source>
</evidence>
<dbReference type="Pfam" id="PF03793">
    <property type="entry name" value="PASTA"/>
    <property type="match status" value="1"/>
</dbReference>
<dbReference type="EMBL" id="PHFL01000014">
    <property type="protein sequence ID" value="RFM24945.1"/>
    <property type="molecule type" value="Genomic_DNA"/>
</dbReference>
<comment type="caution">
    <text evidence="3">The sequence shown here is derived from an EMBL/GenBank/DDBJ whole genome shotgun (WGS) entry which is preliminary data.</text>
</comment>
<feature type="compositionally biased region" description="Basic and acidic residues" evidence="1">
    <location>
        <begin position="115"/>
        <end position="124"/>
    </location>
</feature>
<dbReference type="CDD" id="cd06577">
    <property type="entry name" value="PASTA_pknB"/>
    <property type="match status" value="1"/>
</dbReference>
<dbReference type="AlphaFoldDB" id="A0A395M2C3"/>
<dbReference type="Gene3D" id="3.30.10.20">
    <property type="match status" value="1"/>
</dbReference>
<feature type="compositionally biased region" description="Acidic residues" evidence="1">
    <location>
        <begin position="127"/>
        <end position="136"/>
    </location>
</feature>
<feature type="domain" description="PASTA" evidence="2">
    <location>
        <begin position="47"/>
        <end position="114"/>
    </location>
</feature>
<dbReference type="Proteomes" id="UP000266389">
    <property type="component" value="Unassembled WGS sequence"/>
</dbReference>
<evidence type="ECO:0000313" key="3">
    <source>
        <dbReference type="EMBL" id="RFM24945.1"/>
    </source>
</evidence>
<organism evidence="3 4">
    <name type="scientific">Candidatus Thermochlorobacter aerophilus</name>
    <dbReference type="NCBI Taxonomy" id="1868324"/>
    <lineage>
        <taxon>Bacteria</taxon>
        <taxon>Pseudomonadati</taxon>
        <taxon>Chlorobiota</taxon>
        <taxon>Chlorobiia</taxon>
        <taxon>Chlorobiales</taxon>
        <taxon>Candidatus Thermochlorobacteriaceae</taxon>
        <taxon>Candidatus Thermochlorobacter</taxon>
    </lineage>
</organism>
<evidence type="ECO:0000256" key="1">
    <source>
        <dbReference type="SAM" id="MobiDB-lite"/>
    </source>
</evidence>
<proteinExistence type="predicted"/>
<dbReference type="InterPro" id="IPR005543">
    <property type="entry name" value="PASTA_dom"/>
</dbReference>
<feature type="region of interest" description="Disordered" evidence="1">
    <location>
        <begin position="114"/>
        <end position="136"/>
    </location>
</feature>